<accession>A0A0E9TFR4</accession>
<dbReference type="EMBL" id="GBXM01056136">
    <property type="protein sequence ID" value="JAH52441.1"/>
    <property type="molecule type" value="Transcribed_RNA"/>
</dbReference>
<dbReference type="AlphaFoldDB" id="A0A0E9TFR4"/>
<organism evidence="1">
    <name type="scientific">Anguilla anguilla</name>
    <name type="common">European freshwater eel</name>
    <name type="synonym">Muraena anguilla</name>
    <dbReference type="NCBI Taxonomy" id="7936"/>
    <lineage>
        <taxon>Eukaryota</taxon>
        <taxon>Metazoa</taxon>
        <taxon>Chordata</taxon>
        <taxon>Craniata</taxon>
        <taxon>Vertebrata</taxon>
        <taxon>Euteleostomi</taxon>
        <taxon>Actinopterygii</taxon>
        <taxon>Neopterygii</taxon>
        <taxon>Teleostei</taxon>
        <taxon>Anguilliformes</taxon>
        <taxon>Anguillidae</taxon>
        <taxon>Anguilla</taxon>
    </lineage>
</organism>
<protein>
    <submittedName>
        <fullName evidence="1">Uncharacterized protein</fullName>
    </submittedName>
</protein>
<reference evidence="1" key="1">
    <citation type="submission" date="2014-11" db="EMBL/GenBank/DDBJ databases">
        <authorList>
            <person name="Amaro Gonzalez C."/>
        </authorList>
    </citation>
    <scope>NUCLEOTIDE SEQUENCE</scope>
</reference>
<sequence>MSQPTAAVCVQGYPQTLTLVYS</sequence>
<proteinExistence type="predicted"/>
<evidence type="ECO:0000313" key="1">
    <source>
        <dbReference type="EMBL" id="JAH52441.1"/>
    </source>
</evidence>
<name>A0A0E9TFR4_ANGAN</name>
<reference evidence="1" key="2">
    <citation type="journal article" date="2015" name="Fish Shellfish Immunol.">
        <title>Early steps in the European eel (Anguilla anguilla)-Vibrio vulnificus interaction in the gills: Role of the RtxA13 toxin.</title>
        <authorList>
            <person name="Callol A."/>
            <person name="Pajuelo D."/>
            <person name="Ebbesson L."/>
            <person name="Teles M."/>
            <person name="MacKenzie S."/>
            <person name="Amaro C."/>
        </authorList>
    </citation>
    <scope>NUCLEOTIDE SEQUENCE</scope>
</reference>